<dbReference type="EMBL" id="MU857214">
    <property type="protein sequence ID" value="KAK4149037.1"/>
    <property type="molecule type" value="Genomic_DNA"/>
</dbReference>
<evidence type="ECO:0000313" key="2">
    <source>
        <dbReference type="EMBL" id="KAK4149037.1"/>
    </source>
</evidence>
<evidence type="ECO:0000313" key="3">
    <source>
        <dbReference type="Proteomes" id="UP001302745"/>
    </source>
</evidence>
<gene>
    <name evidence="2" type="ORF">C8A00DRAFT_19232</name>
</gene>
<organism evidence="2 3">
    <name type="scientific">Chaetomidium leptoderma</name>
    <dbReference type="NCBI Taxonomy" id="669021"/>
    <lineage>
        <taxon>Eukaryota</taxon>
        <taxon>Fungi</taxon>
        <taxon>Dikarya</taxon>
        <taxon>Ascomycota</taxon>
        <taxon>Pezizomycotina</taxon>
        <taxon>Sordariomycetes</taxon>
        <taxon>Sordariomycetidae</taxon>
        <taxon>Sordariales</taxon>
        <taxon>Chaetomiaceae</taxon>
        <taxon>Chaetomidium</taxon>
    </lineage>
</organism>
<dbReference type="AlphaFoldDB" id="A0AAN6VCV8"/>
<keyword evidence="3" id="KW-1185">Reference proteome</keyword>
<name>A0AAN6VCV8_9PEZI</name>
<reference evidence="2" key="1">
    <citation type="journal article" date="2023" name="Mol. Phylogenet. Evol.">
        <title>Genome-scale phylogeny and comparative genomics of the fungal order Sordariales.</title>
        <authorList>
            <person name="Hensen N."/>
            <person name="Bonometti L."/>
            <person name="Westerberg I."/>
            <person name="Brannstrom I.O."/>
            <person name="Guillou S."/>
            <person name="Cros-Aarteil S."/>
            <person name="Calhoun S."/>
            <person name="Haridas S."/>
            <person name="Kuo A."/>
            <person name="Mondo S."/>
            <person name="Pangilinan J."/>
            <person name="Riley R."/>
            <person name="LaButti K."/>
            <person name="Andreopoulos B."/>
            <person name="Lipzen A."/>
            <person name="Chen C."/>
            <person name="Yan M."/>
            <person name="Daum C."/>
            <person name="Ng V."/>
            <person name="Clum A."/>
            <person name="Steindorff A."/>
            <person name="Ohm R.A."/>
            <person name="Martin F."/>
            <person name="Silar P."/>
            <person name="Natvig D.O."/>
            <person name="Lalanne C."/>
            <person name="Gautier V."/>
            <person name="Ament-Velasquez S.L."/>
            <person name="Kruys A."/>
            <person name="Hutchinson M.I."/>
            <person name="Powell A.J."/>
            <person name="Barry K."/>
            <person name="Miller A.N."/>
            <person name="Grigoriev I.V."/>
            <person name="Debuchy R."/>
            <person name="Gladieux P."/>
            <person name="Hiltunen Thoren M."/>
            <person name="Johannesson H."/>
        </authorList>
    </citation>
    <scope>NUCLEOTIDE SEQUENCE</scope>
    <source>
        <strain evidence="2">CBS 538.74</strain>
    </source>
</reference>
<feature type="region of interest" description="Disordered" evidence="1">
    <location>
        <begin position="1"/>
        <end position="20"/>
    </location>
</feature>
<reference evidence="2" key="2">
    <citation type="submission" date="2023-05" db="EMBL/GenBank/DDBJ databases">
        <authorList>
            <consortium name="Lawrence Berkeley National Laboratory"/>
            <person name="Steindorff A."/>
            <person name="Hensen N."/>
            <person name="Bonometti L."/>
            <person name="Westerberg I."/>
            <person name="Brannstrom I.O."/>
            <person name="Guillou S."/>
            <person name="Cros-Aarteil S."/>
            <person name="Calhoun S."/>
            <person name="Haridas S."/>
            <person name="Kuo A."/>
            <person name="Mondo S."/>
            <person name="Pangilinan J."/>
            <person name="Riley R."/>
            <person name="Labutti K."/>
            <person name="Andreopoulos B."/>
            <person name="Lipzen A."/>
            <person name="Chen C."/>
            <person name="Yanf M."/>
            <person name="Daum C."/>
            <person name="Ng V."/>
            <person name="Clum A."/>
            <person name="Ohm R."/>
            <person name="Martin F."/>
            <person name="Silar P."/>
            <person name="Natvig D."/>
            <person name="Lalanne C."/>
            <person name="Gautier V."/>
            <person name="Ament-Velasquez S.L."/>
            <person name="Kruys A."/>
            <person name="Hutchinson M.I."/>
            <person name="Powell A.J."/>
            <person name="Barry K."/>
            <person name="Miller A.N."/>
            <person name="Grigoriev I.V."/>
            <person name="Debuchy R."/>
            <person name="Gladieux P."/>
            <person name="Thoren M.H."/>
            <person name="Johannesson H."/>
        </authorList>
    </citation>
    <scope>NUCLEOTIDE SEQUENCE</scope>
    <source>
        <strain evidence="2">CBS 538.74</strain>
    </source>
</reference>
<comment type="caution">
    <text evidence="2">The sequence shown here is derived from an EMBL/GenBank/DDBJ whole genome shotgun (WGS) entry which is preliminary data.</text>
</comment>
<dbReference type="Proteomes" id="UP001302745">
    <property type="component" value="Unassembled WGS sequence"/>
</dbReference>
<evidence type="ECO:0000256" key="1">
    <source>
        <dbReference type="SAM" id="MobiDB-lite"/>
    </source>
</evidence>
<feature type="compositionally biased region" description="Polar residues" evidence="1">
    <location>
        <begin position="7"/>
        <end position="20"/>
    </location>
</feature>
<proteinExistence type="predicted"/>
<sequence>MDDPSLPSHSASRSQQSTERIATPTRYMKLTCRDGDLWIGWPSWFITRHLPVFSHPWDYETFVGTLRRVDIGDVLALMKDRQPCILPMLLDRLERHGFTELFSKMDANALRKLCDLMKANFYSREAWLKRQFLLVKAMAAVVQVRLENSLLLEEAGKAWPRKVVIVQPCFSISHSGARG</sequence>
<accession>A0AAN6VCV8</accession>
<protein>
    <submittedName>
        <fullName evidence="2">Uncharacterized protein</fullName>
    </submittedName>
</protein>